<comment type="similarity">
    <text evidence="4">Belongs to the cyclic nucleotide phosphodiesterase class-III family.</text>
</comment>
<proteinExistence type="inferred from homology"/>
<keyword evidence="3" id="KW-0408">Iron</keyword>
<reference evidence="5 6" key="1">
    <citation type="submission" date="2017-05" db="EMBL/GenBank/DDBJ databases">
        <title>Full genome sequence of Pseudorhodoplanes sinuspersici.</title>
        <authorList>
            <person name="Dastgheib S.M.M."/>
            <person name="Shavandi M."/>
            <person name="Tirandaz H."/>
        </authorList>
    </citation>
    <scope>NUCLEOTIDE SEQUENCE [LARGE SCALE GENOMIC DNA]</scope>
    <source>
        <strain evidence="5 6">RIPI110</strain>
    </source>
</reference>
<protein>
    <submittedName>
        <fullName evidence="5">Uncharacterized protein</fullName>
    </submittedName>
</protein>
<sequence length="268" mass="29434">MKFIHLTDLHLVPPRQALYGLDPNERLQAAIADINTHQPDAEFVLITGDLTHDGEPAAYEALKAALEQLTPPCHLLLGNHDIRSAFRQTFPGAPVDKNGFVQSVVATSAGALVLLDTLEAGTHEGHLCADRLTWLERTLAALSGEPVLLALHHPPLALAIPTMDTLALRQCNELATLLKQHGNIRHMFFGHVHRPVHGMWRSIPFSTLRGLNHQVAMHSDIQTGIPGSQEPPAYAVVSIGQDSMVINVHDFLDASRRFDLFDRNAERG</sequence>
<dbReference type="Gene3D" id="3.60.21.10">
    <property type="match status" value="1"/>
</dbReference>
<dbReference type="InterPro" id="IPR050884">
    <property type="entry name" value="CNP_phosphodiesterase-III"/>
</dbReference>
<dbReference type="InterPro" id="IPR026575">
    <property type="entry name" value="GpdQ/CpdA-like"/>
</dbReference>
<keyword evidence="2" id="KW-0378">Hydrolase</keyword>
<keyword evidence="6" id="KW-1185">Reference proteome</keyword>
<dbReference type="RefSeq" id="WP_086086135.1">
    <property type="nucleotide sequence ID" value="NZ_CP021112.1"/>
</dbReference>
<dbReference type="KEGG" id="psin:CAK95_00995"/>
<evidence type="ECO:0000256" key="4">
    <source>
        <dbReference type="ARBA" id="ARBA00025742"/>
    </source>
</evidence>
<dbReference type="Pfam" id="PF00149">
    <property type="entry name" value="Metallophos"/>
    <property type="match status" value="1"/>
</dbReference>
<evidence type="ECO:0000313" key="6">
    <source>
        <dbReference type="Proteomes" id="UP000194137"/>
    </source>
</evidence>
<evidence type="ECO:0000313" key="5">
    <source>
        <dbReference type="EMBL" id="ARP97815.1"/>
    </source>
</evidence>
<gene>
    <name evidence="5" type="ORF">CAK95_00995</name>
</gene>
<dbReference type="InterPro" id="IPR029052">
    <property type="entry name" value="Metallo-depent_PP-like"/>
</dbReference>
<dbReference type="PANTHER" id="PTHR42988:SF2">
    <property type="entry name" value="CYCLIC NUCLEOTIDE PHOSPHODIESTERASE CBUA0032-RELATED"/>
    <property type="match status" value="1"/>
</dbReference>
<dbReference type="OrthoDB" id="651281at2"/>
<evidence type="ECO:0000256" key="2">
    <source>
        <dbReference type="ARBA" id="ARBA00022801"/>
    </source>
</evidence>
<evidence type="ECO:0000256" key="1">
    <source>
        <dbReference type="ARBA" id="ARBA00022723"/>
    </source>
</evidence>
<accession>A0A1W6ZKP2</accession>
<dbReference type="InterPro" id="IPR004843">
    <property type="entry name" value="Calcineurin-like_PHP"/>
</dbReference>
<dbReference type="EMBL" id="CP021112">
    <property type="protein sequence ID" value="ARP97815.1"/>
    <property type="molecule type" value="Genomic_DNA"/>
</dbReference>
<keyword evidence="1" id="KW-0479">Metal-binding</keyword>
<dbReference type="GO" id="GO:0004112">
    <property type="term" value="F:cyclic-nucleotide phosphodiesterase activity"/>
    <property type="evidence" value="ECO:0007669"/>
    <property type="project" value="InterPro"/>
</dbReference>
<dbReference type="CDD" id="cd07402">
    <property type="entry name" value="MPP_GpdQ"/>
    <property type="match status" value="1"/>
</dbReference>
<dbReference type="AlphaFoldDB" id="A0A1W6ZKP2"/>
<organism evidence="5 6">
    <name type="scientific">Pseudorhodoplanes sinuspersici</name>
    <dbReference type="NCBI Taxonomy" id="1235591"/>
    <lineage>
        <taxon>Bacteria</taxon>
        <taxon>Pseudomonadati</taxon>
        <taxon>Pseudomonadota</taxon>
        <taxon>Alphaproteobacteria</taxon>
        <taxon>Hyphomicrobiales</taxon>
        <taxon>Pseudorhodoplanes</taxon>
    </lineage>
</organism>
<dbReference type="GO" id="GO:0046872">
    <property type="term" value="F:metal ion binding"/>
    <property type="evidence" value="ECO:0007669"/>
    <property type="project" value="UniProtKB-KW"/>
</dbReference>
<dbReference type="Proteomes" id="UP000194137">
    <property type="component" value="Chromosome"/>
</dbReference>
<dbReference type="STRING" id="1235591.CAK95_00995"/>
<evidence type="ECO:0000256" key="3">
    <source>
        <dbReference type="ARBA" id="ARBA00023004"/>
    </source>
</evidence>
<name>A0A1W6ZKP2_9HYPH</name>
<dbReference type="SUPFAM" id="SSF56300">
    <property type="entry name" value="Metallo-dependent phosphatases"/>
    <property type="match status" value="1"/>
</dbReference>
<dbReference type="PANTHER" id="PTHR42988">
    <property type="entry name" value="PHOSPHOHYDROLASE"/>
    <property type="match status" value="1"/>
</dbReference>